<sequence length="65" mass="6834">MAMFQTEHDTPPRDTGSQTLLVLVVLAVIIVVSVAVALLIPDPRAEPNPGDVLAQQASQTSLSPN</sequence>
<dbReference type="RefSeq" id="WP_272749118.1">
    <property type="nucleotide sequence ID" value="NZ_JAQQKX010000014.1"/>
</dbReference>
<evidence type="ECO:0000256" key="2">
    <source>
        <dbReference type="SAM" id="Phobius"/>
    </source>
</evidence>
<keyword evidence="2" id="KW-0472">Membrane</keyword>
<evidence type="ECO:0000313" key="3">
    <source>
        <dbReference type="EMBL" id="MDC7684647.1"/>
    </source>
</evidence>
<dbReference type="EMBL" id="JAQQKX010000014">
    <property type="protein sequence ID" value="MDC7684647.1"/>
    <property type="molecule type" value="Genomic_DNA"/>
</dbReference>
<evidence type="ECO:0000256" key="1">
    <source>
        <dbReference type="SAM" id="MobiDB-lite"/>
    </source>
</evidence>
<dbReference type="Proteomes" id="UP001214854">
    <property type="component" value="Unassembled WGS sequence"/>
</dbReference>
<keyword evidence="2" id="KW-1133">Transmembrane helix</keyword>
<feature type="compositionally biased region" description="Polar residues" evidence="1">
    <location>
        <begin position="55"/>
        <end position="65"/>
    </location>
</feature>
<keyword evidence="2" id="KW-0812">Transmembrane</keyword>
<protein>
    <submittedName>
        <fullName evidence="3">Uncharacterized protein</fullName>
    </submittedName>
</protein>
<name>A0ABT5HX40_9CAUL</name>
<proteinExistence type="predicted"/>
<reference evidence="3 4" key="1">
    <citation type="submission" date="2023-01" db="EMBL/GenBank/DDBJ databases">
        <title>Novel species of the genus Asticcacaulis isolated from rivers.</title>
        <authorList>
            <person name="Lu H."/>
        </authorList>
    </citation>
    <scope>NUCLEOTIDE SEQUENCE [LARGE SCALE GENOMIC DNA]</scope>
    <source>
        <strain evidence="3 4">BYS171W</strain>
    </source>
</reference>
<feature type="transmembrane region" description="Helical" evidence="2">
    <location>
        <begin position="20"/>
        <end position="40"/>
    </location>
</feature>
<organism evidence="3 4">
    <name type="scientific">Asticcacaulis aquaticus</name>
    <dbReference type="NCBI Taxonomy" id="2984212"/>
    <lineage>
        <taxon>Bacteria</taxon>
        <taxon>Pseudomonadati</taxon>
        <taxon>Pseudomonadota</taxon>
        <taxon>Alphaproteobacteria</taxon>
        <taxon>Caulobacterales</taxon>
        <taxon>Caulobacteraceae</taxon>
        <taxon>Asticcacaulis</taxon>
    </lineage>
</organism>
<keyword evidence="4" id="KW-1185">Reference proteome</keyword>
<gene>
    <name evidence="3" type="ORF">PQU92_15280</name>
</gene>
<accession>A0ABT5HX40</accession>
<feature type="region of interest" description="Disordered" evidence="1">
    <location>
        <begin position="42"/>
        <end position="65"/>
    </location>
</feature>
<comment type="caution">
    <text evidence="3">The sequence shown here is derived from an EMBL/GenBank/DDBJ whole genome shotgun (WGS) entry which is preliminary data.</text>
</comment>
<evidence type="ECO:0000313" key="4">
    <source>
        <dbReference type="Proteomes" id="UP001214854"/>
    </source>
</evidence>